<evidence type="ECO:0000256" key="2">
    <source>
        <dbReference type="SAM" id="MobiDB-lite"/>
    </source>
</evidence>
<accession>G8BP21</accession>
<organism evidence="3 4">
    <name type="scientific">Tetrapisispora phaffii (strain ATCC 24235 / CBS 4417 / NBRC 1672 / NRRL Y-8282 / UCD 70-5)</name>
    <name type="common">Yeast</name>
    <name type="synonym">Fabospora phaffii</name>
    <dbReference type="NCBI Taxonomy" id="1071381"/>
    <lineage>
        <taxon>Eukaryota</taxon>
        <taxon>Fungi</taxon>
        <taxon>Dikarya</taxon>
        <taxon>Ascomycota</taxon>
        <taxon>Saccharomycotina</taxon>
        <taxon>Saccharomycetes</taxon>
        <taxon>Saccharomycetales</taxon>
        <taxon>Saccharomycetaceae</taxon>
        <taxon>Tetrapisispora</taxon>
    </lineage>
</organism>
<feature type="compositionally biased region" description="Basic and acidic residues" evidence="2">
    <location>
        <begin position="369"/>
        <end position="387"/>
    </location>
</feature>
<keyword evidence="1" id="KW-0175">Coiled coil</keyword>
<dbReference type="AlphaFoldDB" id="G8BP21"/>
<keyword evidence="4" id="KW-1185">Reference proteome</keyword>
<dbReference type="GeneID" id="11532418"/>
<protein>
    <submittedName>
        <fullName evidence="3">Uncharacterized protein</fullName>
    </submittedName>
</protein>
<reference evidence="3 4" key="1">
    <citation type="journal article" date="2011" name="Proc. Natl. Acad. Sci. U.S.A.">
        <title>Evolutionary erosion of yeast sex chromosomes by mating-type switching accidents.</title>
        <authorList>
            <person name="Gordon J.L."/>
            <person name="Armisen D."/>
            <person name="Proux-Wera E."/>
            <person name="Oheigeartaigh S.S."/>
            <person name="Byrne K.P."/>
            <person name="Wolfe K.H."/>
        </authorList>
    </citation>
    <scope>NUCLEOTIDE SEQUENCE [LARGE SCALE GENOMIC DNA]</scope>
    <source>
        <strain evidence="4">ATCC 24235 / CBS 4417 / NBRC 1672 / NRRL Y-8282 / UCD 70-5</strain>
    </source>
</reference>
<evidence type="ECO:0000313" key="3">
    <source>
        <dbReference type="EMBL" id="CCE61649.1"/>
    </source>
</evidence>
<feature type="compositionally biased region" description="Basic residues" evidence="2">
    <location>
        <begin position="388"/>
        <end position="397"/>
    </location>
</feature>
<feature type="coiled-coil region" evidence="1">
    <location>
        <begin position="270"/>
        <end position="359"/>
    </location>
</feature>
<feature type="region of interest" description="Disordered" evidence="2">
    <location>
        <begin position="369"/>
        <end position="434"/>
    </location>
</feature>
<evidence type="ECO:0000313" key="4">
    <source>
        <dbReference type="Proteomes" id="UP000005666"/>
    </source>
</evidence>
<name>G8BP21_TETPH</name>
<dbReference type="RefSeq" id="XP_003684083.1">
    <property type="nucleotide sequence ID" value="XM_003684035.1"/>
</dbReference>
<evidence type="ECO:0000256" key="1">
    <source>
        <dbReference type="SAM" id="Coils"/>
    </source>
</evidence>
<dbReference type="STRING" id="1071381.G8BP21"/>
<dbReference type="HOGENOM" id="CLU_055876_0_0_1"/>
<sequence length="434" mass="51040">MFTVLESPCILKQYQQPNRRQFVHPFAQPMACANELDFFQLLQQVASKQETVKAQPPRELRYSVTTTDANNHVISLYKEISDARYEEIMRGAVENIKDEILREHPQYRVATDFFGNTFYVKNTVSEHELQNEIIKRFDLNAFNKKIARKSFKGFTIEINDDSTEFVVYNESENVYQKFESPELTTLKNVSVSGFNVQKSDDQLKNFAVLNIAVSIAPQADFRVTDRAAAQAAQTALNNLIEWSIPQRREVQKQEQEEAAGREARIDAERRRQLELQKAKEEKLLKQREEEKRQERIRIAKLKEQRQKDLEAKIFQERRIQEAKLAEEKERIEKEHEKAMKELEEKQRQLELNKQKEMLDELFPKKITIDYNSDHENDKSASKDEQKKSKVQNSKRRSSSPPPLEEVEDEEVNRYRELLQRSPTNNTSIIEDALD</sequence>
<proteinExistence type="predicted"/>
<dbReference type="KEGG" id="tpf:TPHA_0A05750"/>
<gene>
    <name evidence="3" type="primary">TPHA0A05750</name>
    <name evidence="3" type="ordered locus">TPHA_0A05750</name>
</gene>
<dbReference type="OMA" id="MACANEL"/>
<dbReference type="Proteomes" id="UP000005666">
    <property type="component" value="Chromosome 1"/>
</dbReference>
<dbReference type="EMBL" id="HE612856">
    <property type="protein sequence ID" value="CCE61649.1"/>
    <property type="molecule type" value="Genomic_DNA"/>
</dbReference>